<evidence type="ECO:0000256" key="3">
    <source>
        <dbReference type="ARBA" id="ARBA00023125"/>
    </source>
</evidence>
<keyword evidence="3" id="KW-0238">DNA-binding</keyword>
<feature type="domain" description="Tyr recombinase" evidence="5">
    <location>
        <begin position="197"/>
        <end position="414"/>
    </location>
</feature>
<dbReference type="GO" id="GO:0003677">
    <property type="term" value="F:DNA binding"/>
    <property type="evidence" value="ECO:0007669"/>
    <property type="project" value="UniProtKB-KW"/>
</dbReference>
<proteinExistence type="inferred from homology"/>
<dbReference type="PANTHER" id="PTHR30349">
    <property type="entry name" value="PHAGE INTEGRASE-RELATED"/>
    <property type="match status" value="1"/>
</dbReference>
<dbReference type="GO" id="GO:0006310">
    <property type="term" value="P:DNA recombination"/>
    <property type="evidence" value="ECO:0007669"/>
    <property type="project" value="UniProtKB-KW"/>
</dbReference>
<sequence>MKETTRKQLYHPLSPLMLYSHIAKGRLIMKDSSGLSFMTWPDGSPCLLANLYMLSLRERPGRGGNGLSRKGSRGGSIGTYASKISPIIRYCFEKKLDFIKLNDDFFSDLINTLRSEKSSANPAIPQRSETSLLAIGRTTLDFLKFVGDFHGDEKFVSPHGSIKAVYKTYTSTGTTGRPIKQNYLHHHTFHKGGRRIHQRNPITANNVKKLRDAVNTINSSRHLQLRRNLMITLLEHTGARRMEISNITTVDILSALNTSPPMLRLETLKQGTVSERLIPITKIVLNEAKKYMDFARTKSIRRLKSAPHNFLFVQEQTGKRLSEHSITNEISILRKHAKIQEQVCPHMFRHAFITNLFILLIKQHKIQNTDQFRNALLSSRQFIAEVMMWTGHKNPASVERYIHIAFARLDGLEKIVSISHMVRIERIYEQAEYDLLEKLKAGLSVLEYSSELNMLKKLKNEDLADAQAYTGSIPL</sequence>
<accession>A0A3M4SFN3</accession>
<evidence type="ECO:0000256" key="2">
    <source>
        <dbReference type="ARBA" id="ARBA00022908"/>
    </source>
</evidence>
<evidence type="ECO:0000256" key="1">
    <source>
        <dbReference type="ARBA" id="ARBA00008857"/>
    </source>
</evidence>
<organism evidence="6 7">
    <name type="scientific">Pseudomonas syringae pv. primulae</name>
    <dbReference type="NCBI Taxonomy" id="251707"/>
    <lineage>
        <taxon>Bacteria</taxon>
        <taxon>Pseudomonadati</taxon>
        <taxon>Pseudomonadota</taxon>
        <taxon>Gammaproteobacteria</taxon>
        <taxon>Pseudomonadales</taxon>
        <taxon>Pseudomonadaceae</taxon>
        <taxon>Pseudomonas</taxon>
    </lineage>
</organism>
<evidence type="ECO:0000256" key="4">
    <source>
        <dbReference type="ARBA" id="ARBA00023172"/>
    </source>
</evidence>
<name>A0A3M4SFN3_9PSED</name>
<reference evidence="6 7" key="1">
    <citation type="submission" date="2018-08" db="EMBL/GenBank/DDBJ databases">
        <title>Recombination of ecologically and evolutionarily significant loci maintains genetic cohesion in the Pseudomonas syringae species complex.</title>
        <authorList>
            <person name="Dillon M."/>
            <person name="Thakur S."/>
            <person name="Almeida R.N.D."/>
            <person name="Weir B.S."/>
            <person name="Guttman D.S."/>
        </authorList>
    </citation>
    <scope>NUCLEOTIDE SEQUENCE [LARGE SCALE GENOMIC DNA]</scope>
    <source>
        <strain evidence="6 7">ICMP 8670</strain>
    </source>
</reference>
<gene>
    <name evidence="6" type="ORF">ALP92_02145</name>
</gene>
<keyword evidence="2" id="KW-0229">DNA integration</keyword>
<dbReference type="EMBL" id="RBRQ01000067">
    <property type="protein sequence ID" value="RMR13775.1"/>
    <property type="molecule type" value="Genomic_DNA"/>
</dbReference>
<dbReference type="PROSITE" id="PS51898">
    <property type="entry name" value="TYR_RECOMBINASE"/>
    <property type="match status" value="1"/>
</dbReference>
<keyword evidence="4" id="KW-0233">DNA recombination</keyword>
<evidence type="ECO:0000259" key="5">
    <source>
        <dbReference type="PROSITE" id="PS51898"/>
    </source>
</evidence>
<dbReference type="CDD" id="cd00397">
    <property type="entry name" value="DNA_BRE_C"/>
    <property type="match status" value="1"/>
</dbReference>
<dbReference type="AlphaFoldDB" id="A0A3M4SFN3"/>
<dbReference type="PANTHER" id="PTHR30349:SF41">
    <property type="entry name" value="INTEGRASE_RECOMBINASE PROTEIN MJ0367-RELATED"/>
    <property type="match status" value="1"/>
</dbReference>
<dbReference type="SUPFAM" id="SSF56349">
    <property type="entry name" value="DNA breaking-rejoining enzymes"/>
    <property type="match status" value="1"/>
</dbReference>
<evidence type="ECO:0000313" key="7">
    <source>
        <dbReference type="Proteomes" id="UP000276615"/>
    </source>
</evidence>
<protein>
    <recommendedName>
        <fullName evidence="5">Tyr recombinase domain-containing protein</fullName>
    </recommendedName>
</protein>
<comment type="caution">
    <text evidence="6">The sequence shown here is derived from an EMBL/GenBank/DDBJ whole genome shotgun (WGS) entry which is preliminary data.</text>
</comment>
<dbReference type="InterPro" id="IPR011010">
    <property type="entry name" value="DNA_brk_join_enz"/>
</dbReference>
<dbReference type="Proteomes" id="UP000276615">
    <property type="component" value="Unassembled WGS sequence"/>
</dbReference>
<evidence type="ECO:0000313" key="6">
    <source>
        <dbReference type="EMBL" id="RMR13775.1"/>
    </source>
</evidence>
<dbReference type="Pfam" id="PF00589">
    <property type="entry name" value="Phage_integrase"/>
    <property type="match status" value="1"/>
</dbReference>
<dbReference type="InterPro" id="IPR050090">
    <property type="entry name" value="Tyrosine_recombinase_XerCD"/>
</dbReference>
<comment type="similarity">
    <text evidence="1">Belongs to the 'phage' integrase family.</text>
</comment>
<dbReference type="InterPro" id="IPR002104">
    <property type="entry name" value="Integrase_catalytic"/>
</dbReference>
<dbReference type="Gene3D" id="1.10.443.10">
    <property type="entry name" value="Intergrase catalytic core"/>
    <property type="match status" value="1"/>
</dbReference>
<dbReference type="InterPro" id="IPR013762">
    <property type="entry name" value="Integrase-like_cat_sf"/>
</dbReference>
<dbReference type="GO" id="GO:0015074">
    <property type="term" value="P:DNA integration"/>
    <property type="evidence" value="ECO:0007669"/>
    <property type="project" value="UniProtKB-KW"/>
</dbReference>